<comment type="catalytic activity">
    <reaction evidence="9 10">
        <text>D-glyceraldehyde 3-phosphate = dihydroxyacetone phosphate</text>
        <dbReference type="Rhea" id="RHEA:18585"/>
        <dbReference type="ChEBI" id="CHEBI:57642"/>
        <dbReference type="ChEBI" id="CHEBI:59776"/>
        <dbReference type="EC" id="5.3.1.1"/>
    </reaction>
</comment>
<keyword evidence="8 9" id="KW-0413">Isomerase</keyword>
<keyword evidence="6 9" id="KW-0963">Cytoplasm</keyword>
<protein>
    <recommendedName>
        <fullName evidence="4 9">Triosephosphate isomerase</fullName>
        <shortName evidence="9">TIM</shortName>
        <shortName evidence="9">TPI</shortName>
        <ecNumber evidence="3 9">5.3.1.1</ecNumber>
    </recommendedName>
    <alternativeName>
        <fullName evidence="9">Triose-phosphate isomerase</fullName>
    </alternativeName>
</protein>
<dbReference type="InterPro" id="IPR020861">
    <property type="entry name" value="Triosephosphate_isomerase_AS"/>
</dbReference>
<evidence type="ECO:0000256" key="7">
    <source>
        <dbReference type="ARBA" id="ARBA00023152"/>
    </source>
</evidence>
<keyword evidence="12" id="KW-1185">Reference proteome</keyword>
<dbReference type="CDD" id="cd00311">
    <property type="entry name" value="TIM"/>
    <property type="match status" value="1"/>
</dbReference>
<keyword evidence="7 9" id="KW-0324">Glycolysis</keyword>
<dbReference type="InterPro" id="IPR013785">
    <property type="entry name" value="Aldolase_TIM"/>
</dbReference>
<evidence type="ECO:0000256" key="5">
    <source>
        <dbReference type="ARBA" id="ARBA00022432"/>
    </source>
</evidence>
<evidence type="ECO:0000256" key="9">
    <source>
        <dbReference type="HAMAP-Rule" id="MF_00147"/>
    </source>
</evidence>
<reference evidence="11" key="1">
    <citation type="submission" date="2023-07" db="EMBL/GenBank/DDBJ databases">
        <title>Between Cages and Wild: Unraveling the Impact of Captivity on Animal Microbiomes and Antimicrobial Resistance.</title>
        <authorList>
            <person name="Schmartz G.P."/>
            <person name="Rehner J."/>
            <person name="Schuff M.J."/>
            <person name="Becker S.L."/>
            <person name="Kravczyk M."/>
            <person name="Gurevich A."/>
            <person name="Francke R."/>
            <person name="Mueller R."/>
            <person name="Keller V."/>
            <person name="Keller A."/>
        </authorList>
    </citation>
    <scope>NUCLEOTIDE SEQUENCE</scope>
    <source>
        <strain evidence="11">S39M_St_73</strain>
    </source>
</reference>
<comment type="caution">
    <text evidence="11">The sequence shown here is derived from an EMBL/GenBank/DDBJ whole genome shotgun (WGS) entry which is preliminary data.</text>
</comment>
<keyword evidence="5 9" id="KW-0312">Gluconeogenesis</keyword>
<comment type="function">
    <text evidence="9">Involved in the gluconeogenesis. Catalyzes stereospecifically the conversion of dihydroxyacetone phosphate (DHAP) to D-glyceraldehyde-3-phosphate (G3P).</text>
</comment>
<dbReference type="EC" id="5.3.1.1" evidence="3 9"/>
<comment type="pathway">
    <text evidence="9 10">Carbohydrate biosynthesis; gluconeogenesis.</text>
</comment>
<evidence type="ECO:0000256" key="2">
    <source>
        <dbReference type="ARBA" id="ARBA00007422"/>
    </source>
</evidence>
<dbReference type="PROSITE" id="PS00171">
    <property type="entry name" value="TIM_1"/>
    <property type="match status" value="1"/>
</dbReference>
<accession>A0AA43ZRQ1</accession>
<feature type="active site" description="Electrophile" evidence="9">
    <location>
        <position position="95"/>
    </location>
</feature>
<dbReference type="GO" id="GO:0005829">
    <property type="term" value="C:cytosol"/>
    <property type="evidence" value="ECO:0007669"/>
    <property type="project" value="TreeGrafter"/>
</dbReference>
<dbReference type="PROSITE" id="PS51440">
    <property type="entry name" value="TIM_2"/>
    <property type="match status" value="1"/>
</dbReference>
<dbReference type="GO" id="GO:0046166">
    <property type="term" value="P:glyceraldehyde-3-phosphate biosynthetic process"/>
    <property type="evidence" value="ECO:0007669"/>
    <property type="project" value="TreeGrafter"/>
</dbReference>
<evidence type="ECO:0000313" key="11">
    <source>
        <dbReference type="EMBL" id="MDO5457380.1"/>
    </source>
</evidence>
<organism evidence="11 12">
    <name type="scientific">Atopococcus tabaci</name>
    <dbReference type="NCBI Taxonomy" id="269774"/>
    <lineage>
        <taxon>Bacteria</taxon>
        <taxon>Bacillati</taxon>
        <taxon>Bacillota</taxon>
        <taxon>Bacilli</taxon>
        <taxon>Lactobacillales</taxon>
        <taxon>Carnobacteriaceae</taxon>
        <taxon>Atopococcus</taxon>
    </lineage>
</organism>
<evidence type="ECO:0000256" key="3">
    <source>
        <dbReference type="ARBA" id="ARBA00011940"/>
    </source>
</evidence>
<sequence>MRKNILCANWKMNKTYSEAQDYFKELLSMDLPGSQVDIVVAVPDLFAKMALDESEGSDIKIGVQNAYPKESGSFTGETSVSALADLGIEYVIVGHSERREIFNESDAFINEKVLAVFEQGMTPILCVGESLEQKEKGETKKVVNEQIEKGLTGVQAEDISQLVVGYEPVWAIGTGKTASDEEAQQAAAAIREKIAELYSQELADEVRIQYGGSANPENIGSFLAQTNVDGGLIGGAGLEAASFAQMIKVAGTHD</sequence>
<feature type="binding site" evidence="9">
    <location>
        <position position="213"/>
    </location>
    <ligand>
        <name>substrate</name>
    </ligand>
</feature>
<dbReference type="Pfam" id="PF00121">
    <property type="entry name" value="TIM"/>
    <property type="match status" value="1"/>
</dbReference>
<dbReference type="FunFam" id="3.20.20.70:FF:000016">
    <property type="entry name" value="Triosephosphate isomerase"/>
    <property type="match status" value="1"/>
</dbReference>
<dbReference type="HAMAP" id="MF_00147_B">
    <property type="entry name" value="TIM_B"/>
    <property type="match status" value="1"/>
</dbReference>
<evidence type="ECO:0000256" key="4">
    <source>
        <dbReference type="ARBA" id="ARBA00019397"/>
    </source>
</evidence>
<dbReference type="Proteomes" id="UP001171751">
    <property type="component" value="Unassembled WGS sequence"/>
</dbReference>
<evidence type="ECO:0000256" key="8">
    <source>
        <dbReference type="ARBA" id="ARBA00023235"/>
    </source>
</evidence>
<evidence type="ECO:0000256" key="10">
    <source>
        <dbReference type="RuleBase" id="RU363013"/>
    </source>
</evidence>
<feature type="binding site" evidence="9">
    <location>
        <begin position="9"/>
        <end position="11"/>
    </location>
    <ligand>
        <name>substrate</name>
    </ligand>
</feature>
<comment type="similarity">
    <text evidence="2 9 10">Belongs to the triosephosphate isomerase family.</text>
</comment>
<dbReference type="InterPro" id="IPR022896">
    <property type="entry name" value="TrioseP_Isoase_bac/euk"/>
</dbReference>
<feature type="binding site" evidence="9">
    <location>
        <position position="173"/>
    </location>
    <ligand>
        <name>substrate</name>
    </ligand>
</feature>
<proteinExistence type="inferred from homology"/>
<evidence type="ECO:0000313" key="12">
    <source>
        <dbReference type="Proteomes" id="UP001171751"/>
    </source>
</evidence>
<gene>
    <name evidence="9 11" type="primary">tpiA</name>
    <name evidence="11" type="ORF">Q4F26_03460</name>
</gene>
<feature type="active site" description="Proton acceptor" evidence="9">
    <location>
        <position position="167"/>
    </location>
</feature>
<comment type="subcellular location">
    <subcellularLocation>
        <location evidence="9 10">Cytoplasm</location>
    </subcellularLocation>
</comment>
<dbReference type="SUPFAM" id="SSF51351">
    <property type="entry name" value="Triosephosphate isomerase (TIM)"/>
    <property type="match status" value="1"/>
</dbReference>
<dbReference type="NCBIfam" id="TIGR00419">
    <property type="entry name" value="tim"/>
    <property type="match status" value="1"/>
</dbReference>
<dbReference type="InterPro" id="IPR000652">
    <property type="entry name" value="Triosephosphate_isomerase"/>
</dbReference>
<dbReference type="AlphaFoldDB" id="A0AA43ZRQ1"/>
<dbReference type="GO" id="GO:0004807">
    <property type="term" value="F:triose-phosphate isomerase activity"/>
    <property type="evidence" value="ECO:0007669"/>
    <property type="project" value="UniProtKB-UniRule"/>
</dbReference>
<dbReference type="GO" id="GO:0006096">
    <property type="term" value="P:glycolytic process"/>
    <property type="evidence" value="ECO:0007669"/>
    <property type="project" value="UniProtKB-UniRule"/>
</dbReference>
<dbReference type="EMBL" id="JAUNQW010000010">
    <property type="protein sequence ID" value="MDO5457380.1"/>
    <property type="molecule type" value="Genomic_DNA"/>
</dbReference>
<evidence type="ECO:0000256" key="6">
    <source>
        <dbReference type="ARBA" id="ARBA00022490"/>
    </source>
</evidence>
<feature type="binding site" evidence="9">
    <location>
        <begin position="234"/>
        <end position="235"/>
    </location>
    <ligand>
        <name>substrate</name>
    </ligand>
</feature>
<dbReference type="GO" id="GO:0006094">
    <property type="term" value="P:gluconeogenesis"/>
    <property type="evidence" value="ECO:0007669"/>
    <property type="project" value="UniProtKB-UniRule"/>
</dbReference>
<comment type="pathway">
    <text evidence="1 9 10">Carbohydrate degradation; glycolysis; D-glyceraldehyde 3-phosphate from glycerone phosphate: step 1/1.</text>
</comment>
<dbReference type="PANTHER" id="PTHR21139">
    <property type="entry name" value="TRIOSEPHOSPHATE ISOMERASE"/>
    <property type="match status" value="1"/>
</dbReference>
<dbReference type="Gene3D" id="3.20.20.70">
    <property type="entry name" value="Aldolase class I"/>
    <property type="match status" value="1"/>
</dbReference>
<evidence type="ECO:0000256" key="1">
    <source>
        <dbReference type="ARBA" id="ARBA00004680"/>
    </source>
</evidence>
<dbReference type="InterPro" id="IPR035990">
    <property type="entry name" value="TIM_sf"/>
</dbReference>
<dbReference type="PANTHER" id="PTHR21139:SF42">
    <property type="entry name" value="TRIOSEPHOSPHATE ISOMERASE"/>
    <property type="match status" value="1"/>
</dbReference>
<comment type="subunit">
    <text evidence="9 10">Homodimer.</text>
</comment>
<dbReference type="GO" id="GO:0019563">
    <property type="term" value="P:glycerol catabolic process"/>
    <property type="evidence" value="ECO:0007669"/>
    <property type="project" value="TreeGrafter"/>
</dbReference>
<name>A0AA43ZRQ1_9LACT</name>